<dbReference type="SUPFAM" id="SSF55874">
    <property type="entry name" value="ATPase domain of HSP90 chaperone/DNA topoisomerase II/histidine kinase"/>
    <property type="match status" value="1"/>
</dbReference>
<evidence type="ECO:0000259" key="3">
    <source>
        <dbReference type="Pfam" id="PF13581"/>
    </source>
</evidence>
<evidence type="ECO:0000313" key="5">
    <source>
        <dbReference type="Proteomes" id="UP001597083"/>
    </source>
</evidence>
<protein>
    <submittedName>
        <fullName evidence="4">ATP-binding protein</fullName>
    </submittedName>
</protein>
<keyword evidence="4" id="KW-0547">Nucleotide-binding</keyword>
<dbReference type="Proteomes" id="UP001597083">
    <property type="component" value="Unassembled WGS sequence"/>
</dbReference>
<gene>
    <name evidence="4" type="ORF">ACFQ07_32395</name>
</gene>
<accession>A0ABW3CRE2</accession>
<keyword evidence="1" id="KW-0808">Transferase</keyword>
<dbReference type="Gene3D" id="3.30.565.10">
    <property type="entry name" value="Histidine kinase-like ATPase, C-terminal domain"/>
    <property type="match status" value="1"/>
</dbReference>
<keyword evidence="1" id="KW-0723">Serine/threonine-protein kinase</keyword>
<feature type="non-terminal residue" evidence="4">
    <location>
        <position position="98"/>
    </location>
</feature>
<reference evidence="5" key="1">
    <citation type="journal article" date="2019" name="Int. J. Syst. Evol. Microbiol.">
        <title>The Global Catalogue of Microorganisms (GCM) 10K type strain sequencing project: providing services to taxonomists for standard genome sequencing and annotation.</title>
        <authorList>
            <consortium name="The Broad Institute Genomics Platform"/>
            <consortium name="The Broad Institute Genome Sequencing Center for Infectious Disease"/>
            <person name="Wu L."/>
            <person name="Ma J."/>
        </authorList>
    </citation>
    <scope>NUCLEOTIDE SEQUENCE [LARGE SCALE GENOMIC DNA]</scope>
    <source>
        <strain evidence="5">JCM 31696</strain>
    </source>
</reference>
<dbReference type="CDD" id="cd16936">
    <property type="entry name" value="HATPase_RsbW-like"/>
    <property type="match status" value="1"/>
</dbReference>
<keyword evidence="1" id="KW-0418">Kinase</keyword>
<evidence type="ECO:0000313" key="4">
    <source>
        <dbReference type="EMBL" id="MFD0856976.1"/>
    </source>
</evidence>
<feature type="region of interest" description="Disordered" evidence="2">
    <location>
        <begin position="77"/>
        <end position="98"/>
    </location>
</feature>
<dbReference type="PANTHER" id="PTHR35526:SF3">
    <property type="entry name" value="ANTI-SIGMA-F FACTOR RSBW"/>
    <property type="match status" value="1"/>
</dbReference>
<keyword evidence="4" id="KW-0067">ATP-binding</keyword>
<comment type="caution">
    <text evidence="4">The sequence shown here is derived from an EMBL/GenBank/DDBJ whole genome shotgun (WGS) entry which is preliminary data.</text>
</comment>
<organism evidence="4 5">
    <name type="scientific">Actinomadura adrarensis</name>
    <dbReference type="NCBI Taxonomy" id="1819600"/>
    <lineage>
        <taxon>Bacteria</taxon>
        <taxon>Bacillati</taxon>
        <taxon>Actinomycetota</taxon>
        <taxon>Actinomycetes</taxon>
        <taxon>Streptosporangiales</taxon>
        <taxon>Thermomonosporaceae</taxon>
        <taxon>Actinomadura</taxon>
    </lineage>
</organism>
<dbReference type="Pfam" id="PF13581">
    <property type="entry name" value="HATPase_c_2"/>
    <property type="match status" value="1"/>
</dbReference>
<evidence type="ECO:0000256" key="1">
    <source>
        <dbReference type="ARBA" id="ARBA00022527"/>
    </source>
</evidence>
<name>A0ABW3CRE2_9ACTN</name>
<dbReference type="PANTHER" id="PTHR35526">
    <property type="entry name" value="ANTI-SIGMA-F FACTOR RSBW-RELATED"/>
    <property type="match status" value="1"/>
</dbReference>
<evidence type="ECO:0000256" key="2">
    <source>
        <dbReference type="SAM" id="MobiDB-lite"/>
    </source>
</evidence>
<proteinExistence type="predicted"/>
<dbReference type="InterPro" id="IPR050267">
    <property type="entry name" value="Anti-sigma-factor_SerPK"/>
</dbReference>
<feature type="domain" description="Histidine kinase/HSP90-like ATPase" evidence="3">
    <location>
        <begin position="10"/>
        <end position="98"/>
    </location>
</feature>
<keyword evidence="5" id="KW-1185">Reference proteome</keyword>
<dbReference type="GO" id="GO:0005524">
    <property type="term" value="F:ATP binding"/>
    <property type="evidence" value="ECO:0007669"/>
    <property type="project" value="UniProtKB-KW"/>
</dbReference>
<dbReference type="EMBL" id="JBHTIR010004319">
    <property type="protein sequence ID" value="MFD0856976.1"/>
    <property type="molecule type" value="Genomic_DNA"/>
</dbReference>
<dbReference type="InterPro" id="IPR003594">
    <property type="entry name" value="HATPase_dom"/>
</dbReference>
<sequence>MAEPATLVIKAQAEAVKEARDFVAAIFDSWGMEDFLARVVISELATNALKHGTPDEDGHVIIRAYQRMDGRAVLEAWDRSDEQPVPRPENHAAECGRG</sequence>
<dbReference type="InterPro" id="IPR036890">
    <property type="entry name" value="HATPase_C_sf"/>
</dbReference>